<name>A0ABS4VUS0_9PSEU</name>
<dbReference type="SUPFAM" id="SSF103473">
    <property type="entry name" value="MFS general substrate transporter"/>
    <property type="match status" value="1"/>
</dbReference>
<feature type="transmembrane region" description="Helical" evidence="6">
    <location>
        <begin position="211"/>
        <end position="228"/>
    </location>
</feature>
<evidence type="ECO:0000256" key="4">
    <source>
        <dbReference type="ARBA" id="ARBA00022989"/>
    </source>
</evidence>
<comment type="caution">
    <text evidence="8">The sequence shown here is derived from an EMBL/GenBank/DDBJ whole genome shotgun (WGS) entry which is preliminary data.</text>
</comment>
<feature type="transmembrane region" description="Helical" evidence="6">
    <location>
        <begin position="147"/>
        <end position="167"/>
    </location>
</feature>
<accession>A0ABS4VUS0</accession>
<proteinExistence type="predicted"/>
<comment type="subcellular location">
    <subcellularLocation>
        <location evidence="1">Cell membrane</location>
        <topology evidence="1">Multi-pass membrane protein</topology>
    </subcellularLocation>
</comment>
<dbReference type="Gene3D" id="1.20.1250.20">
    <property type="entry name" value="MFS general substrate transporter like domains"/>
    <property type="match status" value="2"/>
</dbReference>
<dbReference type="RefSeq" id="WP_307862422.1">
    <property type="nucleotide sequence ID" value="NZ_JAGINU010000001.1"/>
</dbReference>
<dbReference type="InterPro" id="IPR011701">
    <property type="entry name" value="MFS"/>
</dbReference>
<feature type="domain" description="Major facilitator superfamily (MFS) profile" evidence="7">
    <location>
        <begin position="1"/>
        <end position="444"/>
    </location>
</feature>
<dbReference type="PRINTS" id="PR01036">
    <property type="entry name" value="TCRTETB"/>
</dbReference>
<keyword evidence="5 6" id="KW-0472">Membrane</keyword>
<dbReference type="Proteomes" id="UP001519295">
    <property type="component" value="Unassembled WGS sequence"/>
</dbReference>
<evidence type="ECO:0000256" key="5">
    <source>
        <dbReference type="ARBA" id="ARBA00023136"/>
    </source>
</evidence>
<evidence type="ECO:0000259" key="7">
    <source>
        <dbReference type="PROSITE" id="PS50850"/>
    </source>
</evidence>
<evidence type="ECO:0000256" key="2">
    <source>
        <dbReference type="ARBA" id="ARBA00022448"/>
    </source>
</evidence>
<dbReference type="PROSITE" id="PS50850">
    <property type="entry name" value="MFS"/>
    <property type="match status" value="1"/>
</dbReference>
<feature type="transmembrane region" description="Helical" evidence="6">
    <location>
        <begin position="416"/>
        <end position="438"/>
    </location>
</feature>
<feature type="transmembrane region" description="Helical" evidence="6">
    <location>
        <begin position="89"/>
        <end position="106"/>
    </location>
</feature>
<evidence type="ECO:0000256" key="6">
    <source>
        <dbReference type="SAM" id="Phobius"/>
    </source>
</evidence>
<dbReference type="Pfam" id="PF07690">
    <property type="entry name" value="MFS_1"/>
    <property type="match status" value="1"/>
</dbReference>
<reference evidence="8 9" key="1">
    <citation type="submission" date="2021-03" db="EMBL/GenBank/DDBJ databases">
        <title>Sequencing the genomes of 1000 actinobacteria strains.</title>
        <authorList>
            <person name="Klenk H.-P."/>
        </authorList>
    </citation>
    <scope>NUCLEOTIDE SEQUENCE [LARGE SCALE GENOMIC DNA]</scope>
    <source>
        <strain evidence="8 9">DSM 45256</strain>
    </source>
</reference>
<evidence type="ECO:0000313" key="9">
    <source>
        <dbReference type="Proteomes" id="UP001519295"/>
    </source>
</evidence>
<feature type="transmembrane region" description="Helical" evidence="6">
    <location>
        <begin position="321"/>
        <end position="339"/>
    </location>
</feature>
<evidence type="ECO:0000313" key="8">
    <source>
        <dbReference type="EMBL" id="MBP2367669.1"/>
    </source>
</evidence>
<keyword evidence="4 6" id="KW-1133">Transmembrane helix</keyword>
<organism evidence="8 9">
    <name type="scientific">Pseudonocardia parietis</name>
    <dbReference type="NCBI Taxonomy" id="570936"/>
    <lineage>
        <taxon>Bacteria</taxon>
        <taxon>Bacillati</taxon>
        <taxon>Actinomycetota</taxon>
        <taxon>Actinomycetes</taxon>
        <taxon>Pseudonocardiales</taxon>
        <taxon>Pseudonocardiaceae</taxon>
        <taxon>Pseudonocardia</taxon>
    </lineage>
</organism>
<feature type="transmembrane region" description="Helical" evidence="6">
    <location>
        <begin position="31"/>
        <end position="49"/>
    </location>
</feature>
<dbReference type="PANTHER" id="PTHR42718:SF9">
    <property type="entry name" value="MAJOR FACILITATOR SUPERFAMILY MULTIDRUG TRANSPORTER MFSC"/>
    <property type="match status" value="1"/>
</dbReference>
<keyword evidence="2" id="KW-0813">Transport</keyword>
<dbReference type="PANTHER" id="PTHR42718">
    <property type="entry name" value="MAJOR FACILITATOR SUPERFAMILY MULTIDRUG TRANSPORTER MFSC"/>
    <property type="match status" value="1"/>
</dbReference>
<feature type="transmembrane region" description="Helical" evidence="6">
    <location>
        <begin position="380"/>
        <end position="404"/>
    </location>
</feature>
<keyword evidence="3 6" id="KW-0812">Transmembrane</keyword>
<feature type="transmembrane region" description="Helical" evidence="6">
    <location>
        <begin position="249"/>
        <end position="273"/>
    </location>
</feature>
<feature type="transmembrane region" description="Helical" evidence="6">
    <location>
        <begin position="118"/>
        <end position="141"/>
    </location>
</feature>
<dbReference type="InterPro" id="IPR020846">
    <property type="entry name" value="MFS_dom"/>
</dbReference>
<feature type="transmembrane region" description="Helical" evidence="6">
    <location>
        <begin position="285"/>
        <end position="309"/>
    </location>
</feature>
<dbReference type="InterPro" id="IPR036259">
    <property type="entry name" value="MFS_trans_sf"/>
</dbReference>
<evidence type="ECO:0000256" key="3">
    <source>
        <dbReference type="ARBA" id="ARBA00022692"/>
    </source>
</evidence>
<feature type="transmembrane region" description="Helical" evidence="6">
    <location>
        <begin position="345"/>
        <end position="368"/>
    </location>
</feature>
<dbReference type="EMBL" id="JAGINU010000001">
    <property type="protein sequence ID" value="MBP2367669.1"/>
    <property type="molecule type" value="Genomic_DNA"/>
</dbReference>
<gene>
    <name evidence="8" type="ORF">JOF36_003365</name>
</gene>
<evidence type="ECO:0000256" key="1">
    <source>
        <dbReference type="ARBA" id="ARBA00004651"/>
    </source>
</evidence>
<feature type="transmembrane region" description="Helical" evidence="6">
    <location>
        <begin position="179"/>
        <end position="199"/>
    </location>
</feature>
<protein>
    <submittedName>
        <fullName evidence="8">MFS family permease</fullName>
    </submittedName>
</protein>
<feature type="transmembrane region" description="Helical" evidence="6">
    <location>
        <begin position="61"/>
        <end position="83"/>
    </location>
</feature>
<keyword evidence="9" id="KW-1185">Reference proteome</keyword>
<sequence>MADIVSSIESAMMLIALPRLMEVFDANAADVSWVVTAFLLVAAVSAAVCGRLGDIYGRRRLLIILLLVSVIGSIVSIATGTLIGVVIGRAIQGVSGGILPLCFGLAREHLAPKRVPMAIALIAATVMLAAALGGLMSGIIIDNLDWHYLFVVAGVIAIVSAVACLALPRSTVVARVERIDYGGAVLFAAAIALVLLAVTKSATWTWADGRTIGAAVAGVAALVAWVWWELRHESPLINIRMFRQRKLALSLAAMVSLSAGLLGGAVVVIPLVYISPADAPVGLGLSATVAGAIGAGSTILAFAAAPISGRIAAKAGARRPLIIGTVLGIASAIALAALSSTVVGFAFAVAIGLMATSFVTTSLPNLIIEEVPAENTGEMTGMLTVVRLAFTGVGTAIVTLLLSLSVVPGTNYATTGAFNSVFVFIGACCVAGLVLALLMRPNARAATTPAPPLAPRVGAPEA</sequence>